<gene>
    <name evidence="8" type="ORF">AARE701A_LOCUS17406</name>
</gene>
<feature type="domain" description="BHLH" evidence="7">
    <location>
        <begin position="220"/>
        <end position="269"/>
    </location>
</feature>
<keyword evidence="9" id="KW-1185">Reference proteome</keyword>
<evidence type="ECO:0000256" key="2">
    <source>
        <dbReference type="ARBA" id="ARBA00023015"/>
    </source>
</evidence>
<keyword evidence="3" id="KW-0238">DNA-binding</keyword>
<dbReference type="SUPFAM" id="SSF47459">
    <property type="entry name" value="HLH, helix-loop-helix DNA-binding domain"/>
    <property type="match status" value="1"/>
</dbReference>
<dbReference type="InterPro" id="IPR036638">
    <property type="entry name" value="HLH_DNA-bd_sf"/>
</dbReference>
<dbReference type="GO" id="GO:0046983">
    <property type="term" value="F:protein dimerization activity"/>
    <property type="evidence" value="ECO:0007669"/>
    <property type="project" value="InterPro"/>
</dbReference>
<evidence type="ECO:0000256" key="3">
    <source>
        <dbReference type="ARBA" id="ARBA00023125"/>
    </source>
</evidence>
<dbReference type="SMART" id="SM00353">
    <property type="entry name" value="HLH"/>
    <property type="match status" value="1"/>
</dbReference>
<name>A0A8S2ASH3_ARAAE</name>
<dbReference type="EMBL" id="LR999457">
    <property type="protein sequence ID" value="CAE6153172.1"/>
    <property type="molecule type" value="Genomic_DNA"/>
</dbReference>
<dbReference type="InterPro" id="IPR011598">
    <property type="entry name" value="bHLH_dom"/>
</dbReference>
<reference evidence="8" key="1">
    <citation type="submission" date="2021-01" db="EMBL/GenBank/DDBJ databases">
        <authorList>
            <person name="Bezrukov I."/>
        </authorList>
    </citation>
    <scope>NUCLEOTIDE SEQUENCE</scope>
</reference>
<dbReference type="GO" id="GO:0005634">
    <property type="term" value="C:nucleus"/>
    <property type="evidence" value="ECO:0007669"/>
    <property type="project" value="UniProtKB-SubCell"/>
</dbReference>
<evidence type="ECO:0000313" key="8">
    <source>
        <dbReference type="EMBL" id="CAE6153172.1"/>
    </source>
</evidence>
<proteinExistence type="predicted"/>
<dbReference type="AlphaFoldDB" id="A0A8S2ASH3"/>
<dbReference type="GO" id="GO:0003677">
    <property type="term" value="F:DNA binding"/>
    <property type="evidence" value="ECO:0007669"/>
    <property type="project" value="UniProtKB-KW"/>
</dbReference>
<keyword evidence="2" id="KW-0805">Transcription regulation</keyword>
<dbReference type="Proteomes" id="UP000682877">
    <property type="component" value="Chromosome 7"/>
</dbReference>
<organism evidence="8 9">
    <name type="scientific">Arabidopsis arenosa</name>
    <name type="common">Sand rock-cress</name>
    <name type="synonym">Cardaminopsis arenosa</name>
    <dbReference type="NCBI Taxonomy" id="38785"/>
    <lineage>
        <taxon>Eukaryota</taxon>
        <taxon>Viridiplantae</taxon>
        <taxon>Streptophyta</taxon>
        <taxon>Embryophyta</taxon>
        <taxon>Tracheophyta</taxon>
        <taxon>Spermatophyta</taxon>
        <taxon>Magnoliopsida</taxon>
        <taxon>eudicotyledons</taxon>
        <taxon>Gunneridae</taxon>
        <taxon>Pentapetalae</taxon>
        <taxon>rosids</taxon>
        <taxon>malvids</taxon>
        <taxon>Brassicales</taxon>
        <taxon>Brassicaceae</taxon>
        <taxon>Camelineae</taxon>
        <taxon>Arabidopsis</taxon>
    </lineage>
</organism>
<dbReference type="PANTHER" id="PTHR45844:SF17">
    <property type="entry name" value="TRANSCRIPTION FACTOR BHLH131"/>
    <property type="match status" value="1"/>
</dbReference>
<protein>
    <recommendedName>
        <fullName evidence="7">BHLH domain-containing protein</fullName>
    </recommendedName>
</protein>
<keyword evidence="5" id="KW-0539">Nucleus</keyword>
<comment type="subcellular location">
    <subcellularLocation>
        <location evidence="1">Nucleus</location>
    </subcellularLocation>
</comment>
<dbReference type="PANTHER" id="PTHR45844">
    <property type="entry name" value="TRANSCRIPTION FACTOR BHLH30"/>
    <property type="match status" value="1"/>
</dbReference>
<evidence type="ECO:0000313" key="9">
    <source>
        <dbReference type="Proteomes" id="UP000682877"/>
    </source>
</evidence>
<dbReference type="Pfam" id="PF00010">
    <property type="entry name" value="HLH"/>
    <property type="match status" value="1"/>
</dbReference>
<dbReference type="CDD" id="cd11455">
    <property type="entry name" value="bHLH_AtAIG1_like"/>
    <property type="match status" value="1"/>
</dbReference>
<keyword evidence="4" id="KW-0804">Transcription</keyword>
<feature type="region of interest" description="Disordered" evidence="6">
    <location>
        <begin position="363"/>
        <end position="386"/>
    </location>
</feature>
<evidence type="ECO:0000259" key="7">
    <source>
        <dbReference type="PROSITE" id="PS50888"/>
    </source>
</evidence>
<dbReference type="Gene3D" id="4.10.280.10">
    <property type="entry name" value="Helix-loop-helix DNA-binding domain"/>
    <property type="match status" value="1"/>
</dbReference>
<dbReference type="GO" id="GO:0003700">
    <property type="term" value="F:DNA-binding transcription factor activity"/>
    <property type="evidence" value="ECO:0007669"/>
    <property type="project" value="InterPro"/>
</dbReference>
<evidence type="ECO:0000256" key="1">
    <source>
        <dbReference type="ARBA" id="ARBA00004123"/>
    </source>
</evidence>
<dbReference type="PROSITE" id="PS50888">
    <property type="entry name" value="BHLH"/>
    <property type="match status" value="1"/>
</dbReference>
<evidence type="ECO:0000256" key="4">
    <source>
        <dbReference type="ARBA" id="ARBA00023163"/>
    </source>
</evidence>
<evidence type="ECO:0000256" key="6">
    <source>
        <dbReference type="SAM" id="MobiDB-lite"/>
    </source>
</evidence>
<evidence type="ECO:0000256" key="5">
    <source>
        <dbReference type="ARBA" id="ARBA00023242"/>
    </source>
</evidence>
<sequence length="386" mass="43182">MSSGEVTSPNRTSADKKLLETCHKLLKSRDFISVRYIIQLNQLVRSKKHDDDKFEQAEAICDVLIAAENRLPNGLKDYYGMIRVNRFGPVLLEDFEKLMKLLDKTHNHFPFSQEAADKASLAWSLLSKPPIKAHYDLAISAFCRECSKGKRKLGFHESFIPKKQIELEQGMRPISRCYNPTVYSTTMGRNFLAGAATSSKLFSRGFSVTKPKSKTESKEVAAKKHSDAERRRRLRINSQFATLRTILPNLVKQDKASVLGETVRYFNELKKMVQDIQTTPSLEDSLRLGHSNNNRDLARVVFSCSDRDGLMSEVAESMKAVKAKAVRAEIMTVGGRTKCALLVQGVNGNEGLVKLKKSLKPVVNGKSSSSEAKNNNNGGLLLTQQQ</sequence>
<accession>A0A8S2ASH3</accession>
<dbReference type="InterPro" id="IPR045847">
    <property type="entry name" value="AIG1-like"/>
</dbReference>